<evidence type="ECO:0000256" key="4">
    <source>
        <dbReference type="ARBA" id="ARBA00022490"/>
    </source>
</evidence>
<dbReference type="Proteomes" id="UP001523401">
    <property type="component" value="Unassembled WGS sequence"/>
</dbReference>
<evidence type="ECO:0000256" key="2">
    <source>
        <dbReference type="ARBA" id="ARBA00009695"/>
    </source>
</evidence>
<keyword evidence="7" id="KW-1185">Reference proteome</keyword>
<organism evidence="6 7">
    <name type="scientific">Asaia lannensis NBRC 102526</name>
    <dbReference type="NCBI Taxonomy" id="1307926"/>
    <lineage>
        <taxon>Bacteria</taxon>
        <taxon>Pseudomonadati</taxon>
        <taxon>Pseudomonadota</taxon>
        <taxon>Alphaproteobacteria</taxon>
        <taxon>Acetobacterales</taxon>
        <taxon>Acetobacteraceae</taxon>
        <taxon>Asaia</taxon>
    </lineage>
</organism>
<dbReference type="InterPro" id="IPR053924">
    <property type="entry name" value="RecX_HTH_2nd"/>
</dbReference>
<gene>
    <name evidence="6" type="ORF">NF685_12140</name>
</gene>
<evidence type="ECO:0000313" key="7">
    <source>
        <dbReference type="Proteomes" id="UP001523401"/>
    </source>
</evidence>
<sequence length="216" mass="23527">MSAIPDQTPPPTAENLREAALRHLARFAATEQGLAQVLDRAVMRWARRCAANGGETDQIELHRARSRVMIDTIVGDMRRIGALDDAAFARSRSLSLTRSGRSRRAVAASLAQKGIGAEVLGNALEESLGHRSEDAARERELGAALVLARKRRLGPFMRGDATEGNDGPAEEENRLHRHQRALAAFARAGFGRDVAERALAMNLEEAEDRVMALKSS</sequence>
<evidence type="ECO:0000256" key="3">
    <source>
        <dbReference type="ARBA" id="ARBA00018111"/>
    </source>
</evidence>
<dbReference type="EMBL" id="JAMXQU010000010">
    <property type="protein sequence ID" value="MCO6160782.1"/>
    <property type="molecule type" value="Genomic_DNA"/>
</dbReference>
<evidence type="ECO:0000256" key="1">
    <source>
        <dbReference type="ARBA" id="ARBA00004496"/>
    </source>
</evidence>
<protein>
    <recommendedName>
        <fullName evidence="3">Regulatory protein RecX</fullName>
    </recommendedName>
</protein>
<reference evidence="6 7" key="1">
    <citation type="submission" date="2022-06" db="EMBL/GenBank/DDBJ databases">
        <title>Whole-genome of Asaia lannensis strain LMG 27011T.</title>
        <authorList>
            <person name="Sombolestani A."/>
        </authorList>
    </citation>
    <scope>NUCLEOTIDE SEQUENCE [LARGE SCALE GENOMIC DNA]</scope>
    <source>
        <strain evidence="6 7">NBRC 102526</strain>
    </source>
</reference>
<feature type="domain" description="RecX second three-helical" evidence="5">
    <location>
        <begin position="84"/>
        <end position="124"/>
    </location>
</feature>
<dbReference type="Pfam" id="PF02631">
    <property type="entry name" value="RecX_HTH2"/>
    <property type="match status" value="1"/>
</dbReference>
<evidence type="ECO:0000259" key="5">
    <source>
        <dbReference type="Pfam" id="PF02631"/>
    </source>
</evidence>
<name>A0ABT1CIV9_9PROT</name>
<dbReference type="Gene3D" id="1.10.10.10">
    <property type="entry name" value="Winged helix-like DNA-binding domain superfamily/Winged helix DNA-binding domain"/>
    <property type="match status" value="1"/>
</dbReference>
<keyword evidence="4" id="KW-0963">Cytoplasm</keyword>
<accession>A0ABT1CIV9</accession>
<dbReference type="InterPro" id="IPR036388">
    <property type="entry name" value="WH-like_DNA-bd_sf"/>
</dbReference>
<dbReference type="RefSeq" id="WP_252849808.1">
    <property type="nucleotide sequence ID" value="NZ_BAPW01000002.1"/>
</dbReference>
<comment type="similarity">
    <text evidence="2">Belongs to the RecX family.</text>
</comment>
<comment type="subcellular location">
    <subcellularLocation>
        <location evidence="1">Cytoplasm</location>
    </subcellularLocation>
</comment>
<comment type="caution">
    <text evidence="6">The sequence shown here is derived from an EMBL/GenBank/DDBJ whole genome shotgun (WGS) entry which is preliminary data.</text>
</comment>
<proteinExistence type="inferred from homology"/>
<evidence type="ECO:0000313" key="6">
    <source>
        <dbReference type="EMBL" id="MCO6160782.1"/>
    </source>
</evidence>